<dbReference type="GO" id="GO:0016853">
    <property type="term" value="F:isomerase activity"/>
    <property type="evidence" value="ECO:0007669"/>
    <property type="project" value="UniProtKB-KW"/>
</dbReference>
<keyword evidence="2" id="KW-0413">Isomerase</keyword>
<proteinExistence type="predicted"/>
<dbReference type="Gene3D" id="3.10.450.50">
    <property type="match status" value="1"/>
</dbReference>
<evidence type="ECO:0000313" key="2">
    <source>
        <dbReference type="EMBL" id="MFD2740451.1"/>
    </source>
</evidence>
<evidence type="ECO:0000313" key="3">
    <source>
        <dbReference type="Proteomes" id="UP001597474"/>
    </source>
</evidence>
<evidence type="ECO:0000259" key="1">
    <source>
        <dbReference type="Pfam" id="PF12680"/>
    </source>
</evidence>
<comment type="caution">
    <text evidence="2">The sequence shown here is derived from an EMBL/GenBank/DDBJ whole genome shotgun (WGS) entry which is preliminary data.</text>
</comment>
<dbReference type="InterPro" id="IPR011721">
    <property type="entry name" value="CHP02096"/>
</dbReference>
<organism evidence="2 3">
    <name type="scientific">Sulfitobacter aestuarii</name>
    <dbReference type="NCBI Taxonomy" id="2161676"/>
    <lineage>
        <taxon>Bacteria</taxon>
        <taxon>Pseudomonadati</taxon>
        <taxon>Pseudomonadota</taxon>
        <taxon>Alphaproteobacteria</taxon>
        <taxon>Rhodobacterales</taxon>
        <taxon>Roseobacteraceae</taxon>
        <taxon>Sulfitobacter</taxon>
    </lineage>
</organism>
<keyword evidence="3" id="KW-1185">Reference proteome</keyword>
<dbReference type="InterPro" id="IPR037401">
    <property type="entry name" value="SnoaL-like"/>
</dbReference>
<gene>
    <name evidence="2" type="ORF">ACFSUD_12760</name>
</gene>
<dbReference type="Pfam" id="PF12680">
    <property type="entry name" value="SnoaL_2"/>
    <property type="match status" value="1"/>
</dbReference>
<feature type="domain" description="SnoaL-like" evidence="1">
    <location>
        <begin position="8"/>
        <end position="117"/>
    </location>
</feature>
<dbReference type="RefSeq" id="WP_386374988.1">
    <property type="nucleotide sequence ID" value="NZ_JBHUMP010000010.1"/>
</dbReference>
<dbReference type="NCBIfam" id="TIGR02096">
    <property type="entry name" value="ketosteroid isomerase-related protein"/>
    <property type="match status" value="1"/>
</dbReference>
<dbReference type="InterPro" id="IPR032710">
    <property type="entry name" value="NTF2-like_dom_sf"/>
</dbReference>
<dbReference type="EMBL" id="JBHUMP010000010">
    <property type="protein sequence ID" value="MFD2740451.1"/>
    <property type="molecule type" value="Genomic_DNA"/>
</dbReference>
<name>A0ABW5U5Y2_9RHOB</name>
<sequence>MNKTVKIYFDAFNDGDLDRMLSCLSENVEHHVNEGNIRVGREKFAEFCRHMNRCYAERLTDMVIFDSPDGKRAAAEYVVNGTYLETDNGLPEARQQTYRIPAGSFFDLDAEGRITRVTTRYNLNDWIAQVS</sequence>
<reference evidence="3" key="1">
    <citation type="journal article" date="2019" name="Int. J. Syst. Evol. Microbiol.">
        <title>The Global Catalogue of Microorganisms (GCM) 10K type strain sequencing project: providing services to taxonomists for standard genome sequencing and annotation.</title>
        <authorList>
            <consortium name="The Broad Institute Genomics Platform"/>
            <consortium name="The Broad Institute Genome Sequencing Center for Infectious Disease"/>
            <person name="Wu L."/>
            <person name="Ma J."/>
        </authorList>
    </citation>
    <scope>NUCLEOTIDE SEQUENCE [LARGE SCALE GENOMIC DNA]</scope>
    <source>
        <strain evidence="3">TISTR 2562</strain>
    </source>
</reference>
<dbReference type="Proteomes" id="UP001597474">
    <property type="component" value="Unassembled WGS sequence"/>
</dbReference>
<dbReference type="SUPFAM" id="SSF54427">
    <property type="entry name" value="NTF2-like"/>
    <property type="match status" value="1"/>
</dbReference>
<accession>A0ABW5U5Y2</accession>
<protein>
    <submittedName>
        <fullName evidence="2">Ketosteroid isomerase-related protein</fullName>
    </submittedName>
</protein>